<dbReference type="InterPro" id="IPR015943">
    <property type="entry name" value="WD40/YVTN_repeat-like_dom_sf"/>
</dbReference>
<evidence type="ECO:0000313" key="5">
    <source>
        <dbReference type="Proteomes" id="UP000001568"/>
    </source>
</evidence>
<dbReference type="STRING" id="436017.A4S8Z8"/>
<evidence type="ECO:0000313" key="4">
    <source>
        <dbReference type="EMBL" id="ABP00139.1"/>
    </source>
</evidence>
<keyword evidence="1 3" id="KW-0853">WD repeat</keyword>
<evidence type="ECO:0000256" key="1">
    <source>
        <dbReference type="ARBA" id="ARBA00022574"/>
    </source>
</evidence>
<dbReference type="Gramene" id="ABP00139">
    <property type="protein sequence ID" value="ABP00139"/>
    <property type="gene ID" value="OSTLU_28024"/>
</dbReference>
<reference evidence="4 5" key="1">
    <citation type="journal article" date="2007" name="Proc. Natl. Acad. Sci. U.S.A.">
        <title>The tiny eukaryote Ostreococcus provides genomic insights into the paradox of plankton speciation.</title>
        <authorList>
            <person name="Palenik B."/>
            <person name="Grimwood J."/>
            <person name="Aerts A."/>
            <person name="Rouze P."/>
            <person name="Salamov A."/>
            <person name="Putnam N."/>
            <person name="Dupont C."/>
            <person name="Jorgensen R."/>
            <person name="Derelle E."/>
            <person name="Rombauts S."/>
            <person name="Zhou K."/>
            <person name="Otillar R."/>
            <person name="Merchant S.S."/>
            <person name="Podell S."/>
            <person name="Gaasterland T."/>
            <person name="Napoli C."/>
            <person name="Gendler K."/>
            <person name="Manuell A."/>
            <person name="Tai V."/>
            <person name="Vallon O."/>
            <person name="Piganeau G."/>
            <person name="Jancek S."/>
            <person name="Heijde M."/>
            <person name="Jabbari K."/>
            <person name="Bowler C."/>
            <person name="Lohr M."/>
            <person name="Robbens S."/>
            <person name="Werner G."/>
            <person name="Dubchak I."/>
            <person name="Pazour G.J."/>
            <person name="Ren Q."/>
            <person name="Paulsen I."/>
            <person name="Delwiche C."/>
            <person name="Schmutz J."/>
            <person name="Rokhsar D."/>
            <person name="Van de Peer Y."/>
            <person name="Moreau H."/>
            <person name="Grigoriev I.V."/>
        </authorList>
    </citation>
    <scope>NUCLEOTIDE SEQUENCE [LARGE SCALE GENOMIC DNA]</scope>
    <source>
        <strain evidence="4 5">CCE9901</strain>
    </source>
</reference>
<dbReference type="OMA" id="CRGHKDE"/>
<dbReference type="eggNOG" id="KOG0263">
    <property type="taxonomic scope" value="Eukaryota"/>
</dbReference>
<dbReference type="SMART" id="SM00320">
    <property type="entry name" value="WD40"/>
    <property type="match status" value="4"/>
</dbReference>
<dbReference type="EMBL" id="CP000596">
    <property type="protein sequence ID" value="ABP00139.1"/>
    <property type="molecule type" value="Genomic_DNA"/>
</dbReference>
<feature type="repeat" description="WD" evidence="3">
    <location>
        <begin position="80"/>
        <end position="121"/>
    </location>
</feature>
<dbReference type="PROSITE" id="PS50082">
    <property type="entry name" value="WD_REPEATS_2"/>
    <property type="match status" value="1"/>
</dbReference>
<dbReference type="Proteomes" id="UP000001568">
    <property type="component" value="Chromosome 16"/>
</dbReference>
<dbReference type="SUPFAM" id="SSF50978">
    <property type="entry name" value="WD40 repeat-like"/>
    <property type="match status" value="1"/>
</dbReference>
<dbReference type="PROSITE" id="PS50294">
    <property type="entry name" value="WD_REPEATS_REGION"/>
    <property type="match status" value="1"/>
</dbReference>
<dbReference type="Gene3D" id="2.130.10.10">
    <property type="entry name" value="YVTN repeat-like/Quinoprotein amine dehydrogenase"/>
    <property type="match status" value="2"/>
</dbReference>
<evidence type="ECO:0000256" key="2">
    <source>
        <dbReference type="ARBA" id="ARBA00022737"/>
    </source>
</evidence>
<sequence>MATPRVVGDALDARRGARATSARVAHYGRAFDCAFAPWGRRASDSSSAWDEIIVTCGEDATARVHGVDARDASARTLATCRAHREEVVRVAFARASGRFATGSADGTCKVWDFDARERVVREAQSLDGHPGEVYGCCFLGDGDGGVVATCSETEARAWDVERGTTTAKTAPRDDLGTSGARTPERWSPGYLFSMARGDGVLACGCSDGIVRVYGDGSSGTFGERVAEVTAHPNAIVGSTSFIDGGRVLCSVGLDGTVVLTDVRTWGIFRRISAGSTLTSACGVGSGSWLAMVGESGVVRAIDAIGDASSSAQCVFEPKGEPVPLFCVAANESGTMLACSGAGVPSSAPTLGATFGTKTPDPSRLDVWMASSEA</sequence>
<dbReference type="PANTHER" id="PTHR19848:SF8">
    <property type="entry name" value="F-BOX AND WD REPEAT DOMAIN CONTAINING 7"/>
    <property type="match status" value="1"/>
</dbReference>
<dbReference type="OrthoDB" id="190105at2759"/>
<name>A4S8Z8_OSTLU</name>
<dbReference type="InterPro" id="IPR001680">
    <property type="entry name" value="WD40_rpt"/>
</dbReference>
<dbReference type="KEGG" id="olu:OSTLU_28024"/>
<protein>
    <submittedName>
        <fullName evidence="4">Uncharacterized protein</fullName>
    </submittedName>
</protein>
<dbReference type="RefSeq" id="XP_001421845.1">
    <property type="nucleotide sequence ID" value="XM_001421808.1"/>
</dbReference>
<gene>
    <name evidence="4" type="ORF">OSTLU_28024</name>
</gene>
<dbReference type="Pfam" id="PF00400">
    <property type="entry name" value="WD40"/>
    <property type="match status" value="2"/>
</dbReference>
<keyword evidence="2" id="KW-0677">Repeat</keyword>
<proteinExistence type="predicted"/>
<dbReference type="GeneID" id="5006019"/>
<dbReference type="AlphaFoldDB" id="A4S8Z8"/>
<dbReference type="HOGENOM" id="CLU_742688_0_0_1"/>
<keyword evidence="5" id="KW-1185">Reference proteome</keyword>
<organism evidence="4 5">
    <name type="scientific">Ostreococcus lucimarinus (strain CCE9901)</name>
    <dbReference type="NCBI Taxonomy" id="436017"/>
    <lineage>
        <taxon>Eukaryota</taxon>
        <taxon>Viridiplantae</taxon>
        <taxon>Chlorophyta</taxon>
        <taxon>Mamiellophyceae</taxon>
        <taxon>Mamiellales</taxon>
        <taxon>Bathycoccaceae</taxon>
        <taxon>Ostreococcus</taxon>
    </lineage>
</organism>
<dbReference type="PANTHER" id="PTHR19848">
    <property type="entry name" value="WD40 REPEAT PROTEIN"/>
    <property type="match status" value="1"/>
</dbReference>
<evidence type="ECO:0000256" key="3">
    <source>
        <dbReference type="PROSITE-ProRule" id="PRU00221"/>
    </source>
</evidence>
<dbReference type="InterPro" id="IPR036322">
    <property type="entry name" value="WD40_repeat_dom_sf"/>
</dbReference>
<accession>A4S8Z8</accession>